<feature type="region of interest" description="Disordered" evidence="11">
    <location>
        <begin position="179"/>
        <end position="208"/>
    </location>
</feature>
<feature type="transmembrane region" description="Helical" evidence="9">
    <location>
        <begin position="1087"/>
        <end position="1114"/>
    </location>
</feature>
<gene>
    <name evidence="10" type="primary">secF</name>
    <name evidence="9" type="synonym">secD</name>
    <name evidence="14" type="ORF">FTUN_4317</name>
</gene>
<dbReference type="NCBIfam" id="TIGR00916">
    <property type="entry name" value="2A0604s01"/>
    <property type="match status" value="1"/>
</dbReference>
<feature type="domain" description="Protein export membrane protein SecD/SecF C-terminal" evidence="12">
    <location>
        <begin position="440"/>
        <end position="603"/>
    </location>
</feature>
<reference evidence="15" key="1">
    <citation type="submission" date="2020-05" db="EMBL/GenBank/DDBJ databases">
        <title>Frigoriglobus tundricola gen. nov., sp. nov., a psychrotolerant cellulolytic planctomycete of the family Gemmataceae with two divergent copies of 16S rRNA gene.</title>
        <authorList>
            <person name="Kulichevskaya I.S."/>
            <person name="Ivanova A.A."/>
            <person name="Naumoff D.G."/>
            <person name="Beletsky A.V."/>
            <person name="Rijpstra W.I.C."/>
            <person name="Sinninghe Damste J.S."/>
            <person name="Mardanov A.V."/>
            <person name="Ravin N.V."/>
            <person name="Dedysh S.N."/>
        </authorList>
    </citation>
    <scope>NUCLEOTIDE SEQUENCE [LARGE SCALE GENOMIC DNA]</scope>
    <source>
        <strain evidence="15">PL17</strain>
    </source>
</reference>
<feature type="region of interest" description="Disordered" evidence="11">
    <location>
        <begin position="1124"/>
        <end position="1143"/>
    </location>
</feature>
<feature type="transmembrane region" description="Helical" evidence="9">
    <location>
        <begin position="970"/>
        <end position="991"/>
    </location>
</feature>
<organism evidence="14 15">
    <name type="scientific">Frigoriglobus tundricola</name>
    <dbReference type="NCBI Taxonomy" id="2774151"/>
    <lineage>
        <taxon>Bacteria</taxon>
        <taxon>Pseudomonadati</taxon>
        <taxon>Planctomycetota</taxon>
        <taxon>Planctomycetia</taxon>
        <taxon>Gemmatales</taxon>
        <taxon>Gemmataceae</taxon>
        <taxon>Frigoriglobus</taxon>
    </lineage>
</organism>
<keyword evidence="6 9" id="KW-1133">Transmembrane helix</keyword>
<comment type="function">
    <text evidence="9">Part of the Sec protein translocase complex. Interacts with the SecYEG preprotein conducting channel. SecDF uses the proton motive force (PMF) to complete protein translocation after the ATP-dependent function of SecA.</text>
</comment>
<feature type="transmembrane region" description="Helical" evidence="9">
    <location>
        <begin position="946"/>
        <end position="963"/>
    </location>
</feature>
<dbReference type="Gene3D" id="3.30.1360.200">
    <property type="match status" value="1"/>
</dbReference>
<evidence type="ECO:0000256" key="10">
    <source>
        <dbReference type="HAMAP-Rule" id="MF_01464"/>
    </source>
</evidence>
<evidence type="ECO:0000313" key="14">
    <source>
        <dbReference type="EMBL" id="QJW96758.1"/>
    </source>
</evidence>
<dbReference type="EMBL" id="CP053452">
    <property type="protein sequence ID" value="QJW96758.1"/>
    <property type="molecule type" value="Genomic_DNA"/>
</dbReference>
<sequence>MQRNFLRGLLICLIPCLLAGLFAARPEKYRLGIDLAGGTILVYQVNLERTKLRKETEQGPRDKDKEKDKAGPPAGLSTEEMNQLAAQIKRRIDPTDIKNVTVRPSGDRRVEIILPTGGATGSGRSNLSAEDIEEVKRLISQMGVLEFRILANGADDQAGLQAARTAIDETAKKKNLRWVNPETQKEEDASDLQVRAARGLPPPPPEDTYNVDINDTKATVRYVWVELGPEERESFGLSNAFEGRGDLWLTLAKDRDKAVALRGRAPSDPLNCDTLIYSRKCVSADQLAKEEADYKRLERENPGKSKDELEALTNRKKVEYFVLTRVSEQDTLKVGGDITMTATVGNDKSFNLAVDFRFNGAGGQQFGKITRRNKPTGSHHRQLAIVLDEKVVSAPSLNGEITTNGQITGGQKGFERKAVDRLVQILRSGALSAELVEKPVSENTIGPTLGADTIKRGQLAVAMAFVAILVFMVVYYRFAGVVACIALFANLLLTVGFMVSVNAAFTLPGLAGLVLTLGMAVDANVLIYERLREERNKGANIATAIRNGYDRAFPTIIDTHMTSIFTAIVLYAFGNDNLKGFAISLTVGLVISLFTSLYMTRLMFDFWLHKRWLTELKMMKLFDRPNFHPMKYRNLFFGITGALTVAGLALFVHRGENGLNVDFRGGTVFAGKLKAGEERGLTKTDDGRLGFRELLSEEAQKTKLAVKDVFWENKPTGDGLVNTWVYTITYADNAKSTVTLTEKPAGATDDEMRADVKARAETLPDVSVEQTFLSDETYPMGKSKRFTIRTTEKQRALVQTALDRLLRDADNKTLMDTATMTVEPVTGPKVELTFDQPTSLAFTTELFAREFKKLSADSGTDTFTLTGVGEPVDGRYTRMRLDAGSNPTLGLLNAPQAPANAAARTEQLKALQSVVTDTKRAFDSTPEPERLEVFDSTLASETRSKAFYAIGASWIAILLYLWFRFGNWTFGAAAVICLVHDLCFTLGAIAACHYLHLVPGLDFLLIQDFKIDLAAVAALLTLVGYSVSDTIVVFDRIREVRGKNPKLTAQMINDSVNQTLSRTILTAATVFLVSIVLYAFGGEGVHLFAFVMVMGVLVGTYSSVFVAAPLLLIFGEGHDMAGTAEPTEKAETEEATEEEVVEG</sequence>
<dbReference type="HAMAP" id="MF_01464_B">
    <property type="entry name" value="SecF_B"/>
    <property type="match status" value="1"/>
</dbReference>
<feature type="domain" description="Protein export membrane protein SecD/SecF C-terminal" evidence="12">
    <location>
        <begin position="919"/>
        <end position="1115"/>
    </location>
</feature>
<dbReference type="InterPro" id="IPR022813">
    <property type="entry name" value="SecD/SecF_arch_bac"/>
</dbReference>
<dbReference type="RefSeq" id="WP_171472282.1">
    <property type="nucleotide sequence ID" value="NZ_CP053452.2"/>
</dbReference>
<evidence type="ECO:0000256" key="4">
    <source>
        <dbReference type="ARBA" id="ARBA00022692"/>
    </source>
</evidence>
<dbReference type="SUPFAM" id="SSF82866">
    <property type="entry name" value="Multidrug efflux transporter AcrB transmembrane domain"/>
    <property type="match status" value="2"/>
</dbReference>
<feature type="transmembrane region" description="Helical" evidence="9">
    <location>
        <begin position="459"/>
        <end position="478"/>
    </location>
</feature>
<comment type="similarity">
    <text evidence="9">Belongs to the SecD/SecF family. SecD subfamily.</text>
</comment>
<dbReference type="InterPro" id="IPR005791">
    <property type="entry name" value="SecD"/>
</dbReference>
<dbReference type="FunFam" id="1.20.1640.10:FF:000004">
    <property type="entry name" value="Protein translocase subunit SecD"/>
    <property type="match status" value="1"/>
</dbReference>
<evidence type="ECO:0000256" key="8">
    <source>
        <dbReference type="ARBA" id="ARBA00023136"/>
    </source>
</evidence>
<dbReference type="AlphaFoldDB" id="A0A6M5YRX8"/>
<dbReference type="GO" id="GO:0015450">
    <property type="term" value="F:protein-transporting ATPase activity"/>
    <property type="evidence" value="ECO:0007669"/>
    <property type="project" value="InterPro"/>
</dbReference>
<dbReference type="InterPro" id="IPR022645">
    <property type="entry name" value="SecD/SecF_bac"/>
</dbReference>
<keyword evidence="4 9" id="KW-0812">Transmembrane</keyword>
<feature type="compositionally biased region" description="Basic and acidic residues" evidence="11">
    <location>
        <begin position="53"/>
        <end position="70"/>
    </location>
</feature>
<evidence type="ECO:0000259" key="13">
    <source>
        <dbReference type="Pfam" id="PF22599"/>
    </source>
</evidence>
<feature type="transmembrane region" description="Helical" evidence="9">
    <location>
        <begin position="1011"/>
        <end position="1034"/>
    </location>
</feature>
<evidence type="ECO:0000256" key="5">
    <source>
        <dbReference type="ARBA" id="ARBA00022927"/>
    </source>
</evidence>
<accession>A0A6M5YRX8</accession>
<comment type="subunit">
    <text evidence="10">Forms a complex with SecD. Part of the essential Sec protein translocation apparatus which comprises SecA, SecYEG and auxiliary proteins SecDF. Other proteins may also be involved.</text>
</comment>
<dbReference type="PRINTS" id="PR01755">
    <property type="entry name" value="SECFTRNLCASE"/>
</dbReference>
<dbReference type="Pfam" id="PF22599">
    <property type="entry name" value="SecDF_P1_head"/>
    <property type="match status" value="1"/>
</dbReference>
<evidence type="ECO:0000256" key="2">
    <source>
        <dbReference type="ARBA" id="ARBA00022448"/>
    </source>
</evidence>
<dbReference type="Proteomes" id="UP000503447">
    <property type="component" value="Chromosome"/>
</dbReference>
<feature type="transmembrane region" description="Helical" evidence="9">
    <location>
        <begin position="634"/>
        <end position="652"/>
    </location>
</feature>
<dbReference type="HAMAP" id="MF_01463_B">
    <property type="entry name" value="SecD_B"/>
    <property type="match status" value="1"/>
</dbReference>
<name>A0A6M5YRX8_9BACT</name>
<dbReference type="InterPro" id="IPR005665">
    <property type="entry name" value="SecF_bac"/>
</dbReference>
<keyword evidence="3 9" id="KW-1003">Cell membrane</keyword>
<protein>
    <recommendedName>
        <fullName evidence="9 10">Multifunctional fusion protein</fullName>
    </recommendedName>
    <domain>
        <recommendedName>
            <fullName evidence="9">Protein translocase subunit SecD</fullName>
        </recommendedName>
    </domain>
    <domain>
        <recommendedName>
            <fullName evidence="10">Protein-export membrane protein SecF</fullName>
        </recommendedName>
    </domain>
</protein>
<dbReference type="PANTHER" id="PTHR30081">
    <property type="entry name" value="PROTEIN-EXPORT MEMBRANE PROTEIN SEC"/>
    <property type="match status" value="1"/>
</dbReference>
<keyword evidence="8 9" id="KW-0472">Membrane</keyword>
<evidence type="ECO:0000256" key="11">
    <source>
        <dbReference type="SAM" id="MobiDB-lite"/>
    </source>
</evidence>
<comment type="caution">
    <text evidence="9">Lacks conserved residue(s) required for the propagation of feature annotation.</text>
</comment>
<evidence type="ECO:0000313" key="15">
    <source>
        <dbReference type="Proteomes" id="UP000503447"/>
    </source>
</evidence>
<evidence type="ECO:0000259" key="12">
    <source>
        <dbReference type="Pfam" id="PF02355"/>
    </source>
</evidence>
<dbReference type="InterPro" id="IPR054384">
    <property type="entry name" value="SecDF_P1_head"/>
</dbReference>
<keyword evidence="7 9" id="KW-0811">Translocation</keyword>
<evidence type="ECO:0000256" key="1">
    <source>
        <dbReference type="ARBA" id="ARBA00004651"/>
    </source>
</evidence>
<feature type="region of interest" description="Disordered" evidence="11">
    <location>
        <begin position="53"/>
        <end position="78"/>
    </location>
</feature>
<feature type="transmembrane region" description="Helical" evidence="9">
    <location>
        <begin position="485"/>
        <end position="505"/>
    </location>
</feature>
<dbReference type="GO" id="GO:0005886">
    <property type="term" value="C:plasma membrane"/>
    <property type="evidence" value="ECO:0007669"/>
    <property type="project" value="UniProtKB-SubCell"/>
</dbReference>
<keyword evidence="15" id="KW-1185">Reference proteome</keyword>
<feature type="transmembrane region" description="Helical" evidence="9">
    <location>
        <begin position="580"/>
        <end position="600"/>
    </location>
</feature>
<dbReference type="GO" id="GO:0043952">
    <property type="term" value="P:protein transport by the Sec complex"/>
    <property type="evidence" value="ECO:0007669"/>
    <property type="project" value="UniProtKB-UniRule"/>
</dbReference>
<dbReference type="GO" id="GO:0006605">
    <property type="term" value="P:protein targeting"/>
    <property type="evidence" value="ECO:0007669"/>
    <property type="project" value="UniProtKB-UniRule"/>
</dbReference>
<evidence type="ECO:0000256" key="9">
    <source>
        <dbReference type="HAMAP-Rule" id="MF_01463"/>
    </source>
</evidence>
<dbReference type="Gene3D" id="3.30.70.3220">
    <property type="match status" value="1"/>
</dbReference>
<evidence type="ECO:0000256" key="6">
    <source>
        <dbReference type="ARBA" id="ARBA00022989"/>
    </source>
</evidence>
<keyword evidence="2 9" id="KW-0813">Transport</keyword>
<dbReference type="NCBIfam" id="TIGR01129">
    <property type="entry name" value="secD"/>
    <property type="match status" value="1"/>
</dbReference>
<evidence type="ECO:0000256" key="3">
    <source>
        <dbReference type="ARBA" id="ARBA00022475"/>
    </source>
</evidence>
<proteinExistence type="inferred from homology"/>
<dbReference type="PANTHER" id="PTHR30081:SF1">
    <property type="entry name" value="PROTEIN TRANSLOCASE SUBUNIT SECD"/>
    <property type="match status" value="1"/>
</dbReference>
<dbReference type="KEGG" id="ftj:FTUN_4317"/>
<dbReference type="NCBIfam" id="TIGR00966">
    <property type="entry name" value="transloc_SecF"/>
    <property type="match status" value="1"/>
</dbReference>
<feature type="transmembrane region" description="Helical" evidence="9">
    <location>
        <begin position="552"/>
        <end position="574"/>
    </location>
</feature>
<keyword evidence="5 9" id="KW-0653">Protein transport</keyword>
<dbReference type="InterPro" id="IPR048634">
    <property type="entry name" value="SecD_SecF_C"/>
</dbReference>
<dbReference type="GO" id="GO:0065002">
    <property type="term" value="P:intracellular protein transmembrane transport"/>
    <property type="evidence" value="ECO:0007669"/>
    <property type="project" value="UniProtKB-UniRule"/>
</dbReference>
<comment type="subcellular location">
    <subcellularLocation>
        <location evidence="1 9">Cell membrane</location>
        <topology evidence="1 9">Multi-pass membrane protein</topology>
    </subcellularLocation>
</comment>
<dbReference type="InterPro" id="IPR055344">
    <property type="entry name" value="SecD_SecF_C_bact"/>
</dbReference>
<feature type="domain" description="SecDF P1 head subdomain" evidence="13">
    <location>
        <begin position="333"/>
        <end position="433"/>
    </location>
</feature>
<feature type="transmembrane region" description="Helical" evidence="9">
    <location>
        <begin position="1060"/>
        <end position="1081"/>
    </location>
</feature>
<comment type="subunit">
    <text evidence="9">Forms a complex with SecF. Part of the essential Sec protein translocation apparatus which comprises SecA, SecYEG and auxiliary proteins SecDF. Other proteins may also be involved.</text>
</comment>
<dbReference type="Gene3D" id="1.20.1640.10">
    <property type="entry name" value="Multidrug efflux transporter AcrB transmembrane domain"/>
    <property type="match status" value="2"/>
</dbReference>
<dbReference type="Pfam" id="PF02355">
    <property type="entry name" value="SecD_SecF_C"/>
    <property type="match status" value="2"/>
</dbReference>
<feature type="compositionally biased region" description="Acidic residues" evidence="11">
    <location>
        <begin position="1133"/>
        <end position="1143"/>
    </location>
</feature>
<feature type="transmembrane region" description="Helical" evidence="9">
    <location>
        <begin position="511"/>
        <end position="531"/>
    </location>
</feature>
<comment type="similarity">
    <text evidence="10">Belongs to the SecD/SecF family. SecF subfamily.</text>
</comment>
<evidence type="ECO:0000256" key="7">
    <source>
        <dbReference type="ARBA" id="ARBA00023010"/>
    </source>
</evidence>